<reference evidence="1" key="1">
    <citation type="submission" date="2018-05" db="EMBL/GenBank/DDBJ databases">
        <authorList>
            <person name="Lanie J.A."/>
            <person name="Ng W.-L."/>
            <person name="Kazmierczak K.M."/>
            <person name="Andrzejewski T.M."/>
            <person name="Davidsen T.M."/>
            <person name="Wayne K.J."/>
            <person name="Tettelin H."/>
            <person name="Glass J.I."/>
            <person name="Rusch D."/>
            <person name="Podicherti R."/>
            <person name="Tsui H.-C.T."/>
            <person name="Winkler M.E."/>
        </authorList>
    </citation>
    <scope>NUCLEOTIDE SEQUENCE</scope>
</reference>
<organism evidence="1">
    <name type="scientific">marine metagenome</name>
    <dbReference type="NCBI Taxonomy" id="408172"/>
    <lineage>
        <taxon>unclassified sequences</taxon>
        <taxon>metagenomes</taxon>
        <taxon>ecological metagenomes</taxon>
    </lineage>
</organism>
<dbReference type="EMBL" id="UINC01102800">
    <property type="protein sequence ID" value="SVC64701.1"/>
    <property type="molecule type" value="Genomic_DNA"/>
</dbReference>
<sequence>MALNSWTEVLVEATNKKDMTYSYSFKNQRGQPIWGTKVRPLPGARNFLVGLDCKKNIDYDYTADKKTGQYCYKFKEPENAFLFKLWWDKDSPKNSNSHTFMHTCPECGNQFKD</sequence>
<dbReference type="AlphaFoldDB" id="A0A382NYP2"/>
<proteinExistence type="predicted"/>
<accession>A0A382NYP2</accession>
<name>A0A382NYP2_9ZZZZ</name>
<protein>
    <submittedName>
        <fullName evidence="1">Uncharacterized protein</fullName>
    </submittedName>
</protein>
<gene>
    <name evidence="1" type="ORF">METZ01_LOCUS317555</name>
</gene>
<evidence type="ECO:0000313" key="1">
    <source>
        <dbReference type="EMBL" id="SVC64701.1"/>
    </source>
</evidence>